<comment type="similarity">
    <text evidence="1 6">Belongs to the NusB family.</text>
</comment>
<dbReference type="InterPro" id="IPR035926">
    <property type="entry name" value="NusB-like_sf"/>
</dbReference>
<keyword evidence="9" id="KW-1185">Reference proteome</keyword>
<reference evidence="8" key="1">
    <citation type="submission" date="2020-08" db="EMBL/GenBank/DDBJ databases">
        <title>Genome public.</title>
        <authorList>
            <person name="Liu C."/>
            <person name="Sun Q."/>
        </authorList>
    </citation>
    <scope>NUCLEOTIDE SEQUENCE</scope>
    <source>
        <strain evidence="8">NSJ-68</strain>
    </source>
</reference>
<evidence type="ECO:0000256" key="4">
    <source>
        <dbReference type="ARBA" id="ARBA00023015"/>
    </source>
</evidence>
<comment type="caution">
    <text evidence="8">The sequence shown here is derived from an EMBL/GenBank/DDBJ whole genome shotgun (WGS) entry which is preliminary data.</text>
</comment>
<accession>A0A923RMA3</accession>
<dbReference type="GO" id="GO:0031564">
    <property type="term" value="P:transcription antitermination"/>
    <property type="evidence" value="ECO:0007669"/>
    <property type="project" value="UniProtKB-KW"/>
</dbReference>
<dbReference type="Gene3D" id="1.10.940.10">
    <property type="entry name" value="NusB-like"/>
    <property type="match status" value="1"/>
</dbReference>
<keyword evidence="5 6" id="KW-0804">Transcription</keyword>
<sequence length="134" mass="15460">MKRRELREHIFELLFRVEFNSPEEMQEQVRLFFENLGEIEDKDRDYIKQKYAHIIEKLPEIDALLGEAAEGWKVSRMGKADLTILRLAVYEMKYDEDVPVGVAVNEAVELSKKFGGDESPVFINGILGKIGKAE</sequence>
<dbReference type="InterPro" id="IPR011605">
    <property type="entry name" value="NusB_fam"/>
</dbReference>
<evidence type="ECO:0000256" key="1">
    <source>
        <dbReference type="ARBA" id="ARBA00005952"/>
    </source>
</evidence>
<organism evidence="8 9">
    <name type="scientific">Anaerosacchariphilus hominis</name>
    <dbReference type="NCBI Taxonomy" id="2763017"/>
    <lineage>
        <taxon>Bacteria</taxon>
        <taxon>Bacillati</taxon>
        <taxon>Bacillota</taxon>
        <taxon>Clostridia</taxon>
        <taxon>Lachnospirales</taxon>
        <taxon>Lachnospiraceae</taxon>
        <taxon>Anaerosacchariphilus</taxon>
    </lineage>
</organism>
<name>A0A923RMA3_9FIRM</name>
<proteinExistence type="inferred from homology"/>
<evidence type="ECO:0000256" key="2">
    <source>
        <dbReference type="ARBA" id="ARBA00022814"/>
    </source>
</evidence>
<dbReference type="Pfam" id="PF01029">
    <property type="entry name" value="NusB"/>
    <property type="match status" value="1"/>
</dbReference>
<evidence type="ECO:0000256" key="3">
    <source>
        <dbReference type="ARBA" id="ARBA00022884"/>
    </source>
</evidence>
<dbReference type="GO" id="GO:0006353">
    <property type="term" value="P:DNA-templated transcription termination"/>
    <property type="evidence" value="ECO:0007669"/>
    <property type="project" value="UniProtKB-UniRule"/>
</dbReference>
<evidence type="ECO:0000256" key="5">
    <source>
        <dbReference type="ARBA" id="ARBA00023163"/>
    </source>
</evidence>
<dbReference type="SUPFAM" id="SSF48013">
    <property type="entry name" value="NusB-like"/>
    <property type="match status" value="1"/>
</dbReference>
<evidence type="ECO:0000256" key="6">
    <source>
        <dbReference type="HAMAP-Rule" id="MF_00073"/>
    </source>
</evidence>
<dbReference type="InterPro" id="IPR006027">
    <property type="entry name" value="NusB_RsmB_TIM44"/>
</dbReference>
<dbReference type="HAMAP" id="MF_00073">
    <property type="entry name" value="NusB"/>
    <property type="match status" value="1"/>
</dbReference>
<comment type="function">
    <text evidence="6">Involved in transcription antitermination. Required for transcription of ribosomal RNA (rRNA) genes. Binds specifically to the boxA antiterminator sequence of the ribosomal RNA (rrn) operons.</text>
</comment>
<dbReference type="Proteomes" id="UP000649345">
    <property type="component" value="Unassembled WGS sequence"/>
</dbReference>
<dbReference type="GO" id="GO:0003723">
    <property type="term" value="F:RNA binding"/>
    <property type="evidence" value="ECO:0007669"/>
    <property type="project" value="UniProtKB-UniRule"/>
</dbReference>
<keyword evidence="3 6" id="KW-0694">RNA-binding</keyword>
<keyword evidence="2 6" id="KW-0889">Transcription antitermination</keyword>
<keyword evidence="4 6" id="KW-0805">Transcription regulation</keyword>
<evidence type="ECO:0000259" key="7">
    <source>
        <dbReference type="Pfam" id="PF01029"/>
    </source>
</evidence>
<dbReference type="EMBL" id="JACOOR010000005">
    <property type="protein sequence ID" value="MBC5660083.1"/>
    <property type="molecule type" value="Genomic_DNA"/>
</dbReference>
<dbReference type="RefSeq" id="WP_186873530.1">
    <property type="nucleotide sequence ID" value="NZ_JACOOR010000005.1"/>
</dbReference>
<dbReference type="PANTHER" id="PTHR11078">
    <property type="entry name" value="N UTILIZATION SUBSTANCE PROTEIN B-RELATED"/>
    <property type="match status" value="1"/>
</dbReference>
<dbReference type="AlphaFoldDB" id="A0A923RMA3"/>
<protein>
    <recommendedName>
        <fullName evidence="6">Transcription antitermination protein NusB</fullName>
    </recommendedName>
    <alternativeName>
        <fullName evidence="6">Antitermination factor NusB</fullName>
    </alternativeName>
</protein>
<gene>
    <name evidence="6 8" type="primary">nusB</name>
    <name evidence="8" type="ORF">H8S44_09890</name>
</gene>
<dbReference type="PANTHER" id="PTHR11078:SF3">
    <property type="entry name" value="ANTITERMINATION NUSB DOMAIN-CONTAINING PROTEIN"/>
    <property type="match status" value="1"/>
</dbReference>
<feature type="domain" description="NusB/RsmB/TIM44" evidence="7">
    <location>
        <begin position="5"/>
        <end position="130"/>
    </location>
</feature>
<evidence type="ECO:0000313" key="8">
    <source>
        <dbReference type="EMBL" id="MBC5660083.1"/>
    </source>
</evidence>
<evidence type="ECO:0000313" key="9">
    <source>
        <dbReference type="Proteomes" id="UP000649345"/>
    </source>
</evidence>
<dbReference type="GO" id="GO:0005829">
    <property type="term" value="C:cytosol"/>
    <property type="evidence" value="ECO:0007669"/>
    <property type="project" value="TreeGrafter"/>
</dbReference>
<dbReference type="NCBIfam" id="TIGR01951">
    <property type="entry name" value="nusB"/>
    <property type="match status" value="1"/>
</dbReference>